<dbReference type="Gene3D" id="2.30.30.100">
    <property type="match status" value="1"/>
</dbReference>
<evidence type="ECO:0000256" key="2">
    <source>
        <dbReference type="ARBA" id="ARBA00023267"/>
    </source>
</evidence>
<dbReference type="InterPro" id="IPR004143">
    <property type="entry name" value="BPL_LPL_catalytic"/>
</dbReference>
<gene>
    <name evidence="5" type="ORF">E6K81_06045</name>
</gene>
<dbReference type="EC" id="6.3.4.15" evidence="3"/>
<comment type="caution">
    <text evidence="5">The sequence shown here is derived from an EMBL/GenBank/DDBJ whole genome shotgun (WGS) entry which is preliminary data.</text>
</comment>
<dbReference type="AlphaFoldDB" id="A0A538UAL6"/>
<name>A0A538UAL6_UNCEI</name>
<evidence type="ECO:0000259" key="4">
    <source>
        <dbReference type="PROSITE" id="PS51733"/>
    </source>
</evidence>
<accession>A0A538UAL6</accession>
<evidence type="ECO:0000313" key="5">
    <source>
        <dbReference type="EMBL" id="TMQ72948.1"/>
    </source>
</evidence>
<evidence type="ECO:0000256" key="1">
    <source>
        <dbReference type="ARBA" id="ARBA00022598"/>
    </source>
</evidence>
<protein>
    <recommendedName>
        <fullName evidence="3">biotin--[biotin carboxyl-carrier protein] ligase</fullName>
        <ecNumber evidence="3">6.3.4.15</ecNumber>
    </recommendedName>
</protein>
<keyword evidence="1 5" id="KW-0436">Ligase</keyword>
<dbReference type="InterPro" id="IPR045864">
    <property type="entry name" value="aa-tRNA-synth_II/BPL/LPL"/>
</dbReference>
<organism evidence="5 6">
    <name type="scientific">Eiseniibacteriota bacterium</name>
    <dbReference type="NCBI Taxonomy" id="2212470"/>
    <lineage>
        <taxon>Bacteria</taxon>
        <taxon>Candidatus Eiseniibacteriota</taxon>
    </lineage>
</organism>
<dbReference type="PANTHER" id="PTHR12835">
    <property type="entry name" value="BIOTIN PROTEIN LIGASE"/>
    <property type="match status" value="1"/>
</dbReference>
<dbReference type="GO" id="GO:0005737">
    <property type="term" value="C:cytoplasm"/>
    <property type="evidence" value="ECO:0007669"/>
    <property type="project" value="TreeGrafter"/>
</dbReference>
<sequence length="268" mass="28133">MAEPTFDRRAFERLLTTRRLGRTLIARAETPSTNDLAWEALAAGTGDGTVVVSDAQPAGRGREGRGWHLTPGKGLALSLVLHTGCDRRQTGLLPLVAGLALARALERLGVTAALKWPNDLLVDGRKLSGILCESRRLANGAEAAVIGVGVNVSQQRDDFPPALRATATSLALEGCRAPREAVAATFLGALEPLWAGLEERGRAWVIEAWTRRASFWGAPVTVRTPAGPVTGVARRLSDDGGLTLGLADGTETVVLAGDLEVAGRGEAP</sequence>
<dbReference type="SUPFAM" id="SSF55681">
    <property type="entry name" value="Class II aaRS and biotin synthetases"/>
    <property type="match status" value="1"/>
</dbReference>
<dbReference type="GO" id="GO:0004077">
    <property type="term" value="F:biotin--[biotin carboxyl-carrier protein] ligase activity"/>
    <property type="evidence" value="ECO:0007669"/>
    <property type="project" value="UniProtKB-EC"/>
</dbReference>
<dbReference type="Gene3D" id="3.30.930.10">
    <property type="entry name" value="Bira Bifunctional Protein, Domain 2"/>
    <property type="match status" value="1"/>
</dbReference>
<dbReference type="CDD" id="cd16442">
    <property type="entry name" value="BPL"/>
    <property type="match status" value="1"/>
</dbReference>
<feature type="domain" description="BPL/LPL catalytic" evidence="4">
    <location>
        <begin position="9"/>
        <end position="198"/>
    </location>
</feature>
<evidence type="ECO:0000256" key="3">
    <source>
        <dbReference type="ARBA" id="ARBA00024227"/>
    </source>
</evidence>
<dbReference type="PROSITE" id="PS51733">
    <property type="entry name" value="BPL_LPL_CATALYTIC"/>
    <property type="match status" value="1"/>
</dbReference>
<reference evidence="5 6" key="1">
    <citation type="journal article" date="2019" name="Nat. Microbiol.">
        <title>Mediterranean grassland soil C-N compound turnover is dependent on rainfall and depth, and is mediated by genomically divergent microorganisms.</title>
        <authorList>
            <person name="Diamond S."/>
            <person name="Andeer P.F."/>
            <person name="Li Z."/>
            <person name="Crits-Christoph A."/>
            <person name="Burstein D."/>
            <person name="Anantharaman K."/>
            <person name="Lane K.R."/>
            <person name="Thomas B.C."/>
            <person name="Pan C."/>
            <person name="Northen T.R."/>
            <person name="Banfield J.F."/>
        </authorList>
    </citation>
    <scope>NUCLEOTIDE SEQUENCE [LARGE SCALE GENOMIC DNA]</scope>
    <source>
        <strain evidence="5">WS_11</strain>
    </source>
</reference>
<dbReference type="Pfam" id="PF02237">
    <property type="entry name" value="BPL_C"/>
    <property type="match status" value="1"/>
</dbReference>
<proteinExistence type="predicted"/>
<dbReference type="Proteomes" id="UP000319771">
    <property type="component" value="Unassembled WGS sequence"/>
</dbReference>
<keyword evidence="2" id="KW-0092">Biotin</keyword>
<dbReference type="EMBL" id="VBPB01000087">
    <property type="protein sequence ID" value="TMQ72948.1"/>
    <property type="molecule type" value="Genomic_DNA"/>
</dbReference>
<dbReference type="InterPro" id="IPR003142">
    <property type="entry name" value="BPL_C"/>
</dbReference>
<evidence type="ECO:0000313" key="6">
    <source>
        <dbReference type="Proteomes" id="UP000319771"/>
    </source>
</evidence>
<dbReference type="NCBIfam" id="TIGR00121">
    <property type="entry name" value="birA_ligase"/>
    <property type="match status" value="1"/>
</dbReference>
<dbReference type="Pfam" id="PF03099">
    <property type="entry name" value="BPL_LplA_LipB"/>
    <property type="match status" value="1"/>
</dbReference>
<dbReference type="PANTHER" id="PTHR12835:SF5">
    <property type="entry name" value="BIOTIN--PROTEIN LIGASE"/>
    <property type="match status" value="1"/>
</dbReference>
<dbReference type="InterPro" id="IPR004408">
    <property type="entry name" value="Biotin_CoA_COase_ligase"/>
</dbReference>